<organism evidence="1 2">
    <name type="scientific">Aquiflexum balticum DSM 16537</name>
    <dbReference type="NCBI Taxonomy" id="758820"/>
    <lineage>
        <taxon>Bacteria</taxon>
        <taxon>Pseudomonadati</taxon>
        <taxon>Bacteroidota</taxon>
        <taxon>Cytophagia</taxon>
        <taxon>Cytophagales</taxon>
        <taxon>Cyclobacteriaceae</taxon>
        <taxon>Aquiflexum</taxon>
    </lineage>
</organism>
<dbReference type="Proteomes" id="UP000192333">
    <property type="component" value="Chromosome I"/>
</dbReference>
<gene>
    <name evidence="1" type="ORF">SAMN00777080_2710</name>
</gene>
<sequence>MKRKSMFFLAIFAAVVIVLTVVLSLMQVENEKKLAINFEVDRVETTHVLRSVLYDKNGNKLRLQRFVLYDYHDVKPGDLIVKEKGSEVLKVYRIDSLGGRSLHLTLNQN</sequence>
<dbReference type="AlphaFoldDB" id="A0A1W2H582"/>
<dbReference type="EMBL" id="LT838813">
    <property type="protein sequence ID" value="SMD44095.1"/>
    <property type="molecule type" value="Genomic_DNA"/>
</dbReference>
<dbReference type="RefSeq" id="WP_084120927.1">
    <property type="nucleotide sequence ID" value="NZ_LT838813.1"/>
</dbReference>
<reference evidence="2" key="1">
    <citation type="submission" date="2017-04" db="EMBL/GenBank/DDBJ databases">
        <authorList>
            <person name="Varghese N."/>
            <person name="Submissions S."/>
        </authorList>
    </citation>
    <scope>NUCLEOTIDE SEQUENCE [LARGE SCALE GENOMIC DNA]</scope>
    <source>
        <strain evidence="2">DSM 16537</strain>
    </source>
</reference>
<evidence type="ECO:0000313" key="1">
    <source>
        <dbReference type="EMBL" id="SMD44095.1"/>
    </source>
</evidence>
<protein>
    <submittedName>
        <fullName evidence="1">Uncharacterized protein</fullName>
    </submittedName>
</protein>
<keyword evidence="2" id="KW-1185">Reference proteome</keyword>
<accession>A0A1W2H582</accession>
<evidence type="ECO:0000313" key="2">
    <source>
        <dbReference type="Proteomes" id="UP000192333"/>
    </source>
</evidence>
<proteinExistence type="predicted"/>
<name>A0A1W2H582_9BACT</name>